<dbReference type="Proteomes" id="UP000178421">
    <property type="component" value="Unassembled WGS sequence"/>
</dbReference>
<proteinExistence type="predicted"/>
<sequence>MAQKVNLTPEECQLPTAELARKYGVSRTSAWRAAKRGWLWQAFHEKTIQQDPAWAEAHAQEILRDARRGAWTVLRRWADNEGCGIGEMLAPFEFEDVVGRAVVRILELAGYPDRDVAGWRIKVAQHAARDFMDWLKHRRKSQVQLDPDDGEDSGRPDRIFARVQPQNSLVGDEMEAARARLVDLVPDEILDIAVRVADGEKISRTETAKLASFREKWSWLVA</sequence>
<comment type="caution">
    <text evidence="1">The sequence shown here is derived from an EMBL/GenBank/DDBJ whole genome shotgun (WGS) entry which is preliminary data.</text>
</comment>
<accession>A0A1G2RKF0</accession>
<name>A0A1G2RKF0_9BACT</name>
<protein>
    <submittedName>
        <fullName evidence="1">Uncharacterized protein</fullName>
    </submittedName>
</protein>
<dbReference type="EMBL" id="MHUH01000020">
    <property type="protein sequence ID" value="OHA73324.1"/>
    <property type="molecule type" value="Genomic_DNA"/>
</dbReference>
<organism evidence="1 2">
    <name type="scientific">Candidatus Wildermuthbacteria bacterium RIFCSPLOWO2_01_FULL_48_29</name>
    <dbReference type="NCBI Taxonomy" id="1802462"/>
    <lineage>
        <taxon>Bacteria</taxon>
        <taxon>Candidatus Wildermuthiibacteriota</taxon>
    </lineage>
</organism>
<dbReference type="AlphaFoldDB" id="A0A1G2RKF0"/>
<evidence type="ECO:0000313" key="2">
    <source>
        <dbReference type="Proteomes" id="UP000178421"/>
    </source>
</evidence>
<reference evidence="1 2" key="1">
    <citation type="journal article" date="2016" name="Nat. Commun.">
        <title>Thousands of microbial genomes shed light on interconnected biogeochemical processes in an aquifer system.</title>
        <authorList>
            <person name="Anantharaman K."/>
            <person name="Brown C.T."/>
            <person name="Hug L.A."/>
            <person name="Sharon I."/>
            <person name="Castelle C.J."/>
            <person name="Probst A.J."/>
            <person name="Thomas B.C."/>
            <person name="Singh A."/>
            <person name="Wilkins M.J."/>
            <person name="Karaoz U."/>
            <person name="Brodie E.L."/>
            <person name="Williams K.H."/>
            <person name="Hubbard S.S."/>
            <person name="Banfield J.F."/>
        </authorList>
    </citation>
    <scope>NUCLEOTIDE SEQUENCE [LARGE SCALE GENOMIC DNA]</scope>
</reference>
<gene>
    <name evidence="1" type="ORF">A2940_01195</name>
</gene>
<evidence type="ECO:0000313" key="1">
    <source>
        <dbReference type="EMBL" id="OHA73324.1"/>
    </source>
</evidence>